<evidence type="ECO:0000256" key="1">
    <source>
        <dbReference type="ARBA" id="ARBA00010062"/>
    </source>
</evidence>
<reference evidence="6" key="1">
    <citation type="submission" date="2020-07" db="EMBL/GenBank/DDBJ databases">
        <title>Huge and variable diversity of episymbiotic CPR bacteria and DPANN archaea in groundwater ecosystems.</title>
        <authorList>
            <person name="He C.Y."/>
            <person name="Keren R."/>
            <person name="Whittaker M."/>
            <person name="Farag I.F."/>
            <person name="Doudna J."/>
            <person name="Cate J.H.D."/>
            <person name="Banfield J.F."/>
        </authorList>
    </citation>
    <scope>NUCLEOTIDE SEQUENCE</scope>
    <source>
        <strain evidence="6">NC_groundwater_1482_Ag_S-0.65um_47_24</strain>
    </source>
</reference>
<evidence type="ECO:0000259" key="5">
    <source>
        <dbReference type="Pfam" id="PF13458"/>
    </source>
</evidence>
<evidence type="ECO:0000256" key="4">
    <source>
        <dbReference type="ARBA" id="ARBA00022970"/>
    </source>
</evidence>
<dbReference type="PRINTS" id="PR00337">
    <property type="entry name" value="LEUILEVALBP"/>
</dbReference>
<gene>
    <name evidence="6" type="ORF">HY730_08600</name>
</gene>
<evidence type="ECO:0000313" key="6">
    <source>
        <dbReference type="EMBL" id="MBI4596419.1"/>
    </source>
</evidence>
<comment type="similarity">
    <text evidence="1">Belongs to the leucine-binding protein family.</text>
</comment>
<dbReference type="Gene3D" id="3.40.50.2300">
    <property type="match status" value="2"/>
</dbReference>
<proteinExistence type="inferred from homology"/>
<dbReference type="InterPro" id="IPR028081">
    <property type="entry name" value="Leu-bd"/>
</dbReference>
<keyword evidence="3" id="KW-0732">Signal</keyword>
<keyword evidence="2" id="KW-0813">Transport</keyword>
<feature type="domain" description="Leucine-binding protein" evidence="5">
    <location>
        <begin position="43"/>
        <end position="371"/>
    </location>
</feature>
<dbReference type="InterPro" id="IPR051010">
    <property type="entry name" value="BCAA_transport"/>
</dbReference>
<dbReference type="InterPro" id="IPR028082">
    <property type="entry name" value="Peripla_BP_I"/>
</dbReference>
<name>A0A933GPE1_UNCTE</name>
<comment type="caution">
    <text evidence="6">The sequence shown here is derived from an EMBL/GenBank/DDBJ whole genome shotgun (WGS) entry which is preliminary data.</text>
</comment>
<dbReference type="SUPFAM" id="SSF53822">
    <property type="entry name" value="Periplasmic binding protein-like I"/>
    <property type="match status" value="1"/>
</dbReference>
<feature type="non-terminal residue" evidence="6">
    <location>
        <position position="371"/>
    </location>
</feature>
<evidence type="ECO:0000313" key="7">
    <source>
        <dbReference type="Proteomes" id="UP000772181"/>
    </source>
</evidence>
<accession>A0A933GPE1</accession>
<evidence type="ECO:0000256" key="2">
    <source>
        <dbReference type="ARBA" id="ARBA00022448"/>
    </source>
</evidence>
<dbReference type="AlphaFoldDB" id="A0A933GPE1"/>
<dbReference type="Pfam" id="PF13458">
    <property type="entry name" value="Peripla_BP_6"/>
    <property type="match status" value="1"/>
</dbReference>
<keyword evidence="4" id="KW-0029">Amino-acid transport</keyword>
<dbReference type="InterPro" id="IPR000709">
    <property type="entry name" value="Leu_Ile_Val-bd"/>
</dbReference>
<evidence type="ECO:0000256" key="3">
    <source>
        <dbReference type="ARBA" id="ARBA00022729"/>
    </source>
</evidence>
<dbReference type="GO" id="GO:0006865">
    <property type="term" value="P:amino acid transport"/>
    <property type="evidence" value="ECO:0007669"/>
    <property type="project" value="UniProtKB-KW"/>
</dbReference>
<dbReference type="PANTHER" id="PTHR30483">
    <property type="entry name" value="LEUCINE-SPECIFIC-BINDING PROTEIN"/>
    <property type="match status" value="1"/>
</dbReference>
<dbReference type="EMBL" id="JACQWF010000378">
    <property type="protein sequence ID" value="MBI4596419.1"/>
    <property type="molecule type" value="Genomic_DNA"/>
</dbReference>
<protein>
    <submittedName>
        <fullName evidence="6">ABC transporter substrate-binding protein</fullName>
    </submittedName>
</protein>
<dbReference type="Proteomes" id="UP000772181">
    <property type="component" value="Unassembled WGS sequence"/>
</dbReference>
<dbReference type="PANTHER" id="PTHR30483:SF6">
    <property type="entry name" value="PERIPLASMIC BINDING PROTEIN OF ABC TRANSPORTER FOR NATURAL AMINO ACIDS"/>
    <property type="match status" value="1"/>
</dbReference>
<organism evidence="6 7">
    <name type="scientific">Tectimicrobiota bacterium</name>
    <dbReference type="NCBI Taxonomy" id="2528274"/>
    <lineage>
        <taxon>Bacteria</taxon>
        <taxon>Pseudomonadati</taxon>
        <taxon>Nitrospinota/Tectimicrobiota group</taxon>
        <taxon>Candidatus Tectimicrobiota</taxon>
    </lineage>
</organism>
<sequence>MDIRIKNHGSQNYFGRNFVLVALIALFLLCLMDIQQLSAFTGEIKIGSPVPFSGVYAEGATLIRHAEEQAATEWNDKGGVLGKKLVILREDTQQQPAVGARKTVKLIDSDNVTAVFGAQGSNIAAAQQAVALQKKTLFLIHTAYSSSLTGESCNRYTFRIGHNSQIEAAAFGKWIIKNVGKKVYFIASDYLWGTATTEDFLQAVKEAGGEPMGKTFFPLGAKDLSPYFATIRQVKPEILFVTAAGNDARLALTQIHQFGLDKEMKIVGPATLLGAEILSTVGDASEGVISVTPWDAILDIPKSKKFVEGYKKVTNGTTPSVYAMHAYEAIDLYAQAVSKAGSTDTEAVIKALRGFTYDGPQGVNVMRPEDN</sequence>